<dbReference type="Proteomes" id="UP000324233">
    <property type="component" value="Chromosome"/>
</dbReference>
<sequence>MPQSPQVEVVLCQALWKILSCRSRELGVPLELLVAGLVCDTIQPQTVVDSGSPTCVRPRPGRPSPARRRTESHRPVRAARH</sequence>
<keyword evidence="3" id="KW-1185">Reference proteome</keyword>
<proteinExistence type="predicted"/>
<evidence type="ECO:0000256" key="1">
    <source>
        <dbReference type="SAM" id="MobiDB-lite"/>
    </source>
</evidence>
<dbReference type="KEGG" id="agv:OJF2_28160"/>
<organism evidence="2 3">
    <name type="scientific">Aquisphaera giovannonii</name>
    <dbReference type="NCBI Taxonomy" id="406548"/>
    <lineage>
        <taxon>Bacteria</taxon>
        <taxon>Pseudomonadati</taxon>
        <taxon>Planctomycetota</taxon>
        <taxon>Planctomycetia</taxon>
        <taxon>Isosphaerales</taxon>
        <taxon>Isosphaeraceae</taxon>
        <taxon>Aquisphaera</taxon>
    </lineage>
</organism>
<name>A0A5B9W2C7_9BACT</name>
<feature type="region of interest" description="Disordered" evidence="1">
    <location>
        <begin position="48"/>
        <end position="81"/>
    </location>
</feature>
<gene>
    <name evidence="2" type="ORF">OJF2_28160</name>
</gene>
<accession>A0A5B9W2C7</accession>
<reference evidence="2 3" key="1">
    <citation type="submission" date="2019-08" db="EMBL/GenBank/DDBJ databases">
        <title>Deep-cultivation of Planctomycetes and their phenomic and genomic characterization uncovers novel biology.</title>
        <authorList>
            <person name="Wiegand S."/>
            <person name="Jogler M."/>
            <person name="Boedeker C."/>
            <person name="Pinto D."/>
            <person name="Vollmers J."/>
            <person name="Rivas-Marin E."/>
            <person name="Kohn T."/>
            <person name="Peeters S.H."/>
            <person name="Heuer A."/>
            <person name="Rast P."/>
            <person name="Oberbeckmann S."/>
            <person name="Bunk B."/>
            <person name="Jeske O."/>
            <person name="Meyerdierks A."/>
            <person name="Storesund J.E."/>
            <person name="Kallscheuer N."/>
            <person name="Luecker S."/>
            <person name="Lage O.M."/>
            <person name="Pohl T."/>
            <person name="Merkel B.J."/>
            <person name="Hornburger P."/>
            <person name="Mueller R.-W."/>
            <person name="Bruemmer F."/>
            <person name="Labrenz M."/>
            <person name="Spormann A.M."/>
            <person name="Op den Camp H."/>
            <person name="Overmann J."/>
            <person name="Amann R."/>
            <person name="Jetten M.S.M."/>
            <person name="Mascher T."/>
            <person name="Medema M.H."/>
            <person name="Devos D.P."/>
            <person name="Kaster A.-K."/>
            <person name="Ovreas L."/>
            <person name="Rohde M."/>
            <person name="Galperin M.Y."/>
            <person name="Jogler C."/>
        </authorList>
    </citation>
    <scope>NUCLEOTIDE SEQUENCE [LARGE SCALE GENOMIC DNA]</scope>
    <source>
        <strain evidence="2 3">OJF2</strain>
    </source>
</reference>
<protein>
    <submittedName>
        <fullName evidence="2">Uncharacterized protein</fullName>
    </submittedName>
</protein>
<dbReference type="AlphaFoldDB" id="A0A5B9W2C7"/>
<evidence type="ECO:0000313" key="2">
    <source>
        <dbReference type="EMBL" id="QEH34281.1"/>
    </source>
</evidence>
<dbReference type="EMBL" id="CP042997">
    <property type="protein sequence ID" value="QEH34281.1"/>
    <property type="molecule type" value="Genomic_DNA"/>
</dbReference>
<evidence type="ECO:0000313" key="3">
    <source>
        <dbReference type="Proteomes" id="UP000324233"/>
    </source>
</evidence>